<sequence>MHTAPDQLAESSNRRSAAPVGAAPDSPPLLKELRLVQRELGHLAAELRFHQASGEPAELDEWIFSLIFLEARLSKLAQDLTGPEAARPGIPFPEWPRSTLGALS</sequence>
<evidence type="ECO:0000313" key="2">
    <source>
        <dbReference type="Proteomes" id="UP000280188"/>
    </source>
</evidence>
<dbReference type="KEGG" id="afj:AFERRID_06690"/>
<evidence type="ECO:0000313" key="1">
    <source>
        <dbReference type="EMBL" id="BBF64451.1"/>
    </source>
</evidence>
<reference evidence="1 2" key="1">
    <citation type="journal article" date="2018" name="Microbiol. Resour. Announc.">
        <title>Complete Genome Sequence of Acidithiobacillus ferridurans JCM 18981.</title>
        <authorList>
            <person name="Miyauchi T."/>
            <person name="Kouzuma A."/>
            <person name="Abe T."/>
            <person name="Watanabe K."/>
        </authorList>
    </citation>
    <scope>NUCLEOTIDE SEQUENCE [LARGE SCALE GENOMIC DNA]</scope>
    <source>
        <strain evidence="2">ATCC 33020 / DSM 29468 / JCM 18981 / 11Fe</strain>
    </source>
</reference>
<dbReference type="AlphaFoldDB" id="A0A2Z6IFP2"/>
<gene>
    <name evidence="1" type="ORF">AFERRID_06690</name>
</gene>
<accession>A0A2Z6IFP2</accession>
<dbReference type="EMBL" id="AP018795">
    <property type="protein sequence ID" value="BBF64451.1"/>
    <property type="molecule type" value="Genomic_DNA"/>
</dbReference>
<keyword evidence="2" id="KW-1185">Reference proteome</keyword>
<proteinExistence type="predicted"/>
<protein>
    <submittedName>
        <fullName evidence="1">Uncharacterized protein</fullName>
    </submittedName>
</protein>
<name>A0A2Z6IFP2_ACIFI</name>
<dbReference type="RefSeq" id="WP_113526014.1">
    <property type="nucleotide sequence ID" value="NZ_AP018795.1"/>
</dbReference>
<organism evidence="1 2">
    <name type="scientific">Acidithiobacillus ferridurans</name>
    <dbReference type="NCBI Taxonomy" id="1232575"/>
    <lineage>
        <taxon>Bacteria</taxon>
        <taxon>Pseudomonadati</taxon>
        <taxon>Pseudomonadota</taxon>
        <taxon>Acidithiobacillia</taxon>
        <taxon>Acidithiobacillales</taxon>
        <taxon>Acidithiobacillaceae</taxon>
        <taxon>Acidithiobacillus</taxon>
    </lineage>
</organism>
<dbReference type="Proteomes" id="UP000280188">
    <property type="component" value="Chromosome"/>
</dbReference>